<dbReference type="AlphaFoldDB" id="A0A1C7MAX8"/>
<evidence type="ECO:0000313" key="6">
    <source>
        <dbReference type="EMBL" id="OBZ74061.1"/>
    </source>
</evidence>
<dbReference type="PANTHER" id="PTHR11644:SF2">
    <property type="entry name" value="CYTIDINE DEAMINASE"/>
    <property type="match status" value="1"/>
</dbReference>
<evidence type="ECO:0000313" key="7">
    <source>
        <dbReference type="Proteomes" id="UP000092993"/>
    </source>
</evidence>
<dbReference type="PROSITE" id="PS00903">
    <property type="entry name" value="CYT_DCMP_DEAMINASES_1"/>
    <property type="match status" value="1"/>
</dbReference>
<comment type="caution">
    <text evidence="6">The sequence shown here is derived from an EMBL/GenBank/DDBJ whole genome shotgun (WGS) entry which is preliminary data.</text>
</comment>
<dbReference type="GO" id="GO:0005829">
    <property type="term" value="C:cytosol"/>
    <property type="evidence" value="ECO:0007669"/>
    <property type="project" value="TreeGrafter"/>
</dbReference>
<accession>A0A1C7MAX8</accession>
<dbReference type="PROSITE" id="PS51747">
    <property type="entry name" value="CYT_DCMP_DEAMINASES_2"/>
    <property type="match status" value="1"/>
</dbReference>
<dbReference type="InterPro" id="IPR016193">
    <property type="entry name" value="Cytidine_deaminase-like"/>
</dbReference>
<dbReference type="GO" id="GO:0055086">
    <property type="term" value="P:nucleobase-containing small molecule metabolic process"/>
    <property type="evidence" value="ECO:0007669"/>
    <property type="project" value="UniProtKB-ARBA"/>
</dbReference>
<name>A0A1C7MAX8_GRIFR</name>
<dbReference type="SUPFAM" id="SSF53927">
    <property type="entry name" value="Cytidine deaminase-like"/>
    <property type="match status" value="1"/>
</dbReference>
<keyword evidence="7" id="KW-1185">Reference proteome</keyword>
<evidence type="ECO:0000256" key="3">
    <source>
        <dbReference type="ARBA" id="ARBA00022801"/>
    </source>
</evidence>
<keyword evidence="3" id="KW-0378">Hydrolase</keyword>
<organism evidence="6 7">
    <name type="scientific">Grifola frondosa</name>
    <name type="common">Maitake</name>
    <name type="synonym">Polyporus frondosus</name>
    <dbReference type="NCBI Taxonomy" id="5627"/>
    <lineage>
        <taxon>Eukaryota</taxon>
        <taxon>Fungi</taxon>
        <taxon>Dikarya</taxon>
        <taxon>Basidiomycota</taxon>
        <taxon>Agaricomycotina</taxon>
        <taxon>Agaricomycetes</taxon>
        <taxon>Polyporales</taxon>
        <taxon>Grifolaceae</taxon>
        <taxon>Grifola</taxon>
    </lineage>
</organism>
<dbReference type="CDD" id="cd01283">
    <property type="entry name" value="cytidine_deaminase"/>
    <property type="match status" value="1"/>
</dbReference>
<protein>
    <submittedName>
        <fullName evidence="6">Cytidine deaminase</fullName>
    </submittedName>
</protein>
<sequence length="127" mass="13613">MSATVDKEELIKAAFEAKENAYSKYSKFRASVDNASYGETMCAERTAIVKAVSDGVRSFAAIAIVTDVSVAISPCGLCRQVLREFCAADMPVLLVPANYTKQRVDGDSSGGVKEISLGDLLPYSFDT</sequence>
<evidence type="ECO:0000256" key="4">
    <source>
        <dbReference type="ARBA" id="ARBA00022833"/>
    </source>
</evidence>
<dbReference type="GO" id="GO:0072527">
    <property type="term" value="P:pyrimidine-containing compound metabolic process"/>
    <property type="evidence" value="ECO:0007669"/>
    <property type="project" value="UniProtKB-ARBA"/>
</dbReference>
<dbReference type="InterPro" id="IPR002125">
    <property type="entry name" value="CMP_dCMP_dom"/>
</dbReference>
<evidence type="ECO:0000256" key="1">
    <source>
        <dbReference type="ARBA" id="ARBA00006576"/>
    </source>
</evidence>
<dbReference type="PANTHER" id="PTHR11644">
    <property type="entry name" value="CYTIDINE DEAMINASE"/>
    <property type="match status" value="1"/>
</dbReference>
<feature type="domain" description="CMP/dCMP-type deaminase" evidence="5">
    <location>
        <begin position="5"/>
        <end position="127"/>
    </location>
</feature>
<dbReference type="OrthoDB" id="414540at2759"/>
<evidence type="ECO:0000259" key="5">
    <source>
        <dbReference type="PROSITE" id="PS51747"/>
    </source>
</evidence>
<proteinExistence type="inferred from homology"/>
<dbReference type="Proteomes" id="UP000092993">
    <property type="component" value="Unassembled WGS sequence"/>
</dbReference>
<dbReference type="GO" id="GO:0004126">
    <property type="term" value="F:cytidine deaminase activity"/>
    <property type="evidence" value="ECO:0007669"/>
    <property type="project" value="UniProtKB-ARBA"/>
</dbReference>
<reference evidence="6 7" key="1">
    <citation type="submission" date="2016-03" db="EMBL/GenBank/DDBJ databases">
        <title>Whole genome sequencing of Grifola frondosa 9006-11.</title>
        <authorList>
            <person name="Min B."/>
            <person name="Park H."/>
            <person name="Kim J.-G."/>
            <person name="Cho H."/>
            <person name="Oh Y.-L."/>
            <person name="Kong W.-S."/>
            <person name="Choi I.-G."/>
        </authorList>
    </citation>
    <scope>NUCLEOTIDE SEQUENCE [LARGE SCALE GENOMIC DNA]</scope>
    <source>
        <strain evidence="6 7">9006-11</strain>
    </source>
</reference>
<dbReference type="InterPro" id="IPR050202">
    <property type="entry name" value="Cyt/Deoxycyt_deaminase"/>
</dbReference>
<dbReference type="GO" id="GO:0042802">
    <property type="term" value="F:identical protein binding"/>
    <property type="evidence" value="ECO:0007669"/>
    <property type="project" value="UniProtKB-ARBA"/>
</dbReference>
<dbReference type="NCBIfam" id="NF004064">
    <property type="entry name" value="PRK05578.1"/>
    <property type="match status" value="1"/>
</dbReference>
<keyword evidence="2" id="KW-0479">Metal-binding</keyword>
<keyword evidence="4" id="KW-0862">Zinc</keyword>
<gene>
    <name evidence="6" type="primary">cdd_0</name>
    <name evidence="6" type="ORF">A0H81_06492</name>
</gene>
<dbReference type="GO" id="GO:0008270">
    <property type="term" value="F:zinc ion binding"/>
    <property type="evidence" value="ECO:0007669"/>
    <property type="project" value="InterPro"/>
</dbReference>
<dbReference type="STRING" id="5627.A0A1C7MAX8"/>
<dbReference type="Gene3D" id="3.40.140.10">
    <property type="entry name" value="Cytidine Deaminase, domain 2"/>
    <property type="match status" value="1"/>
</dbReference>
<dbReference type="EMBL" id="LUGG01000006">
    <property type="protein sequence ID" value="OBZ74061.1"/>
    <property type="molecule type" value="Genomic_DNA"/>
</dbReference>
<dbReference type="Pfam" id="PF00383">
    <property type="entry name" value="dCMP_cyt_deam_1"/>
    <property type="match status" value="1"/>
</dbReference>
<comment type="similarity">
    <text evidence="1">Belongs to the cytidine and deoxycytidylate deaminase family.</text>
</comment>
<dbReference type="InterPro" id="IPR016192">
    <property type="entry name" value="APOBEC/CMP_deaminase_Zn-bd"/>
</dbReference>
<evidence type="ECO:0000256" key="2">
    <source>
        <dbReference type="ARBA" id="ARBA00022723"/>
    </source>
</evidence>